<gene>
    <name evidence="1" type="ORF">ACFOSV_11885</name>
</gene>
<dbReference type="InterPro" id="IPR053158">
    <property type="entry name" value="CapK_Type1_Caps_Biosynth"/>
</dbReference>
<dbReference type="InterPro" id="IPR042099">
    <property type="entry name" value="ANL_N_sf"/>
</dbReference>
<dbReference type="GO" id="GO:0016874">
    <property type="term" value="F:ligase activity"/>
    <property type="evidence" value="ECO:0007669"/>
    <property type="project" value="UniProtKB-KW"/>
</dbReference>
<evidence type="ECO:0000313" key="2">
    <source>
        <dbReference type="Proteomes" id="UP001595805"/>
    </source>
</evidence>
<evidence type="ECO:0000313" key="1">
    <source>
        <dbReference type="EMBL" id="MFC3880885.1"/>
    </source>
</evidence>
<dbReference type="RefSeq" id="WP_377906234.1">
    <property type="nucleotide sequence ID" value="NZ_JBHRZS010000007.1"/>
</dbReference>
<comment type="caution">
    <text evidence="1">The sequence shown here is derived from an EMBL/GenBank/DDBJ whole genome shotgun (WGS) entry which is preliminary data.</text>
</comment>
<dbReference type="EMBL" id="JBHRZS010000007">
    <property type="protein sequence ID" value="MFC3880885.1"/>
    <property type="molecule type" value="Genomic_DNA"/>
</dbReference>
<dbReference type="Gene3D" id="3.40.50.12780">
    <property type="entry name" value="N-terminal domain of ligase-like"/>
    <property type="match status" value="1"/>
</dbReference>
<dbReference type="PANTHER" id="PTHR36932:SF1">
    <property type="entry name" value="CAPSULAR POLYSACCHARIDE BIOSYNTHESIS PROTEIN"/>
    <property type="match status" value="1"/>
</dbReference>
<sequence length="445" mass="51245">MNFTQRNIEFLLTLGDLALSTSFIDKLRYWRKKLKGKKEDLENLQALKLKEMLRFASQNSEHYAKLDIKETEDPYTWLRKFPILPKQKLKDDLDSFLTRKDLDKLVGITSSGSTGAPSKVYFSKSELSNNRALQIIWWEWAGYQFGKSLLQTGVNTKRSFDKKVKDKLLNTRYIDAVTHDEKQILEELEILRKEPRAYFVGYASSIFLFAKIAKKYGIRDVKFDGVISIGEKLLPNFRQEIEEAFSCSVFDTYGASEGFLIASQCTYGKYHLMSPHLVLEILDENDQEVKPGETGRVILTGLDNFTTPLIRYEVGDLAIKGNQEPCKCGLELPVIEEVIGRITEFILTEKGKFITVQTVVRLMKNFSQVDQFKFIQLGENRLEVEMVSSETLDDTFFIAVQNEIERVVGEKFEIEFKQLDQISKAKSGKFQLIENRFNQSNAKSV</sequence>
<dbReference type="SUPFAM" id="SSF56801">
    <property type="entry name" value="Acetyl-CoA synthetase-like"/>
    <property type="match status" value="1"/>
</dbReference>
<name>A0ABV8ATF5_9BACT</name>
<reference evidence="2" key="1">
    <citation type="journal article" date="2019" name="Int. J. Syst. Evol. Microbiol.">
        <title>The Global Catalogue of Microorganisms (GCM) 10K type strain sequencing project: providing services to taxonomists for standard genome sequencing and annotation.</title>
        <authorList>
            <consortium name="The Broad Institute Genomics Platform"/>
            <consortium name="The Broad Institute Genome Sequencing Center for Infectious Disease"/>
            <person name="Wu L."/>
            <person name="Ma J."/>
        </authorList>
    </citation>
    <scope>NUCLEOTIDE SEQUENCE [LARGE SCALE GENOMIC DNA]</scope>
    <source>
        <strain evidence="2">CCUG 60523</strain>
    </source>
</reference>
<accession>A0ABV8ATF5</accession>
<keyword evidence="1" id="KW-0436">Ligase</keyword>
<proteinExistence type="predicted"/>
<dbReference type="PANTHER" id="PTHR36932">
    <property type="entry name" value="CAPSULAR POLYSACCHARIDE BIOSYNTHESIS PROTEIN"/>
    <property type="match status" value="1"/>
</dbReference>
<keyword evidence="2" id="KW-1185">Reference proteome</keyword>
<organism evidence="1 2">
    <name type="scientific">Algoriphagus namhaensis</name>
    <dbReference type="NCBI Taxonomy" id="915353"/>
    <lineage>
        <taxon>Bacteria</taxon>
        <taxon>Pseudomonadati</taxon>
        <taxon>Bacteroidota</taxon>
        <taxon>Cytophagia</taxon>
        <taxon>Cytophagales</taxon>
        <taxon>Cyclobacteriaceae</taxon>
        <taxon>Algoriphagus</taxon>
    </lineage>
</organism>
<dbReference type="Proteomes" id="UP001595805">
    <property type="component" value="Unassembled WGS sequence"/>
</dbReference>
<protein>
    <submittedName>
        <fullName evidence="1">Phenylacetate--CoA ligase family protein</fullName>
    </submittedName>
</protein>